<dbReference type="CDD" id="cd05233">
    <property type="entry name" value="SDR_c"/>
    <property type="match status" value="1"/>
</dbReference>
<organism evidence="3 4">
    <name type="scientific">Rheinheimera salexigens</name>
    <dbReference type="NCBI Taxonomy" id="1628148"/>
    <lineage>
        <taxon>Bacteria</taxon>
        <taxon>Pseudomonadati</taxon>
        <taxon>Pseudomonadota</taxon>
        <taxon>Gammaproteobacteria</taxon>
        <taxon>Chromatiales</taxon>
        <taxon>Chromatiaceae</taxon>
        <taxon>Rheinheimera</taxon>
    </lineage>
</organism>
<dbReference type="Pfam" id="PF13561">
    <property type="entry name" value="adh_short_C2"/>
    <property type="match status" value="1"/>
</dbReference>
<accession>A0A1E7Q7T7</accession>
<keyword evidence="2" id="KW-0560">Oxidoreductase</keyword>
<evidence type="ECO:0000256" key="1">
    <source>
        <dbReference type="ARBA" id="ARBA00006484"/>
    </source>
</evidence>
<dbReference type="OrthoDB" id="9804774at2"/>
<dbReference type="InterPro" id="IPR036291">
    <property type="entry name" value="NAD(P)-bd_dom_sf"/>
</dbReference>
<name>A0A1E7Q7T7_9GAMM</name>
<evidence type="ECO:0000313" key="4">
    <source>
        <dbReference type="Proteomes" id="UP000242258"/>
    </source>
</evidence>
<reference evidence="4" key="1">
    <citation type="submission" date="2016-09" db="EMBL/GenBank/DDBJ databases">
        <authorList>
            <person name="Wan X."/>
            <person name="Hou S."/>
        </authorList>
    </citation>
    <scope>NUCLEOTIDE SEQUENCE [LARGE SCALE GENOMIC DNA]</scope>
    <source>
        <strain evidence="4">KH87</strain>
    </source>
</reference>
<evidence type="ECO:0000313" key="3">
    <source>
        <dbReference type="EMBL" id="OEY70143.1"/>
    </source>
</evidence>
<evidence type="ECO:0008006" key="5">
    <source>
        <dbReference type="Google" id="ProtNLM"/>
    </source>
</evidence>
<dbReference type="RefSeq" id="WP_070049697.1">
    <property type="nucleotide sequence ID" value="NZ_CBCSDO010000010.1"/>
</dbReference>
<dbReference type="InterPro" id="IPR002347">
    <property type="entry name" value="SDR_fam"/>
</dbReference>
<sequence>MNHLSPPNFKHQTIKPNSTLLVIGGCGGIGFGVVEQALALGVKVVVMDLAIAGAQRDISAVSHFIAVDLRDKTSIVAAFAMVESLDITFDSVVISSGYTLGSEPISTLDIDKFDDVMSGNLRGPVIALQYVSKYLSQHASIVLLSTAIGQIGSVGYAAYGAAKSGLNAITRILAAELSPAHRVNAIAPGAVDTAFIRGGYASGAKESGSALRFNVEEYNKKIPLGRMANIDDVIGPILFLLSDSARYITGQVIHVNGGGLMRD</sequence>
<keyword evidence="4" id="KW-1185">Reference proteome</keyword>
<comment type="similarity">
    <text evidence="1">Belongs to the short-chain dehydrogenases/reductases (SDR) family.</text>
</comment>
<dbReference type="InterPro" id="IPR051122">
    <property type="entry name" value="SDR_DHRS6-like"/>
</dbReference>
<dbReference type="Gene3D" id="3.40.50.720">
    <property type="entry name" value="NAD(P)-binding Rossmann-like Domain"/>
    <property type="match status" value="1"/>
</dbReference>
<dbReference type="AlphaFoldDB" id="A0A1E7Q7T7"/>
<proteinExistence type="inferred from homology"/>
<dbReference type="STRING" id="1628148.BI198_11650"/>
<dbReference type="SUPFAM" id="SSF51735">
    <property type="entry name" value="NAD(P)-binding Rossmann-fold domains"/>
    <property type="match status" value="1"/>
</dbReference>
<dbReference type="PANTHER" id="PTHR43477:SF1">
    <property type="entry name" value="DIHYDROANTICAPSIN 7-DEHYDROGENASE"/>
    <property type="match status" value="1"/>
</dbReference>
<dbReference type="Proteomes" id="UP000242258">
    <property type="component" value="Unassembled WGS sequence"/>
</dbReference>
<dbReference type="PRINTS" id="PR00081">
    <property type="entry name" value="GDHRDH"/>
</dbReference>
<protein>
    <recommendedName>
        <fullName evidence="5">Oxidoreductase</fullName>
    </recommendedName>
</protein>
<dbReference type="GO" id="GO:0016491">
    <property type="term" value="F:oxidoreductase activity"/>
    <property type="evidence" value="ECO:0007669"/>
    <property type="project" value="UniProtKB-KW"/>
</dbReference>
<comment type="caution">
    <text evidence="3">The sequence shown here is derived from an EMBL/GenBank/DDBJ whole genome shotgun (WGS) entry which is preliminary data.</text>
</comment>
<dbReference type="EMBL" id="MKEK01000001">
    <property type="protein sequence ID" value="OEY70143.1"/>
    <property type="molecule type" value="Genomic_DNA"/>
</dbReference>
<gene>
    <name evidence="3" type="ORF">BI198_11650</name>
</gene>
<dbReference type="PANTHER" id="PTHR43477">
    <property type="entry name" value="DIHYDROANTICAPSIN 7-DEHYDROGENASE"/>
    <property type="match status" value="1"/>
</dbReference>
<evidence type="ECO:0000256" key="2">
    <source>
        <dbReference type="ARBA" id="ARBA00023002"/>
    </source>
</evidence>